<evidence type="ECO:0000256" key="2">
    <source>
        <dbReference type="ARBA" id="ARBA00023157"/>
    </source>
</evidence>
<dbReference type="InterPro" id="IPR013128">
    <property type="entry name" value="Peptidase_C1A"/>
</dbReference>
<feature type="domain" description="Peptidase C1A papain C-terminal" evidence="3">
    <location>
        <begin position="231"/>
        <end position="454"/>
    </location>
</feature>
<dbReference type="Gene3D" id="3.90.70.10">
    <property type="entry name" value="Cysteine proteinases"/>
    <property type="match status" value="2"/>
</dbReference>
<dbReference type="Pfam" id="PF00112">
    <property type="entry name" value="Peptidase_C1"/>
    <property type="match status" value="2"/>
</dbReference>
<dbReference type="InterPro" id="IPR025661">
    <property type="entry name" value="Pept_asp_AS"/>
</dbReference>
<organism evidence="4 5">
    <name type="scientific">Aduncisulcus paluster</name>
    <dbReference type="NCBI Taxonomy" id="2918883"/>
    <lineage>
        <taxon>Eukaryota</taxon>
        <taxon>Metamonada</taxon>
        <taxon>Carpediemonas-like organisms</taxon>
        <taxon>Aduncisulcus</taxon>
    </lineage>
</organism>
<comment type="caution">
    <text evidence="4">The sequence shown here is derived from an EMBL/GenBank/DDBJ whole genome shotgun (WGS) entry which is preliminary data.</text>
</comment>
<dbReference type="Proteomes" id="UP001057375">
    <property type="component" value="Unassembled WGS sequence"/>
</dbReference>
<comment type="similarity">
    <text evidence="1">Belongs to the peptidase C1 family.</text>
</comment>
<sequence length="457" mass="50952">FLAPQWLISCDKTDNACDGGNPGRAGYYFMSHGTTTDDCFPYVSGDGEFIPDCPSTCDDGSTPELYYASDVIRLEGEEQMMDSIHANGPIVVGFVVYEDFEAYTSGIYEHVWGSQIGGHAVEIIGWGIENDTKYWTVKNSWGADWGEEGLFRIVRGVNECKIESMDAFEYIALTDTRGRGRKIIKEPITWKRGETKFSNWTDEEFASLMLRHQPERMYGLPYLQITPRNDLPDSFDARDQWPSCPSIGRIRDQGNCGSCWAFAGSETLSDKFCIESDAKTSVNLSAQMLVSCDRGNFGCHGGSLDISWMYMVNNGLPTEDCVAYAQETYDDGVVPSCPATCDDGSSLEMYYALHHANILGVDEMMTHLYEEGPLEVAMICYSDLKDYVSGIYQHEYGHLTGLHAVKIIGYGSEDGVDYWTVANSWGADWGEEGFFRIVKGQEECDIEVDVVCGFADV</sequence>
<accession>A0ABQ5K1D1</accession>
<feature type="non-terminal residue" evidence="4">
    <location>
        <position position="1"/>
    </location>
</feature>
<dbReference type="PRINTS" id="PR00705">
    <property type="entry name" value="PAPAIN"/>
</dbReference>
<proteinExistence type="inferred from homology"/>
<dbReference type="SUPFAM" id="SSF54001">
    <property type="entry name" value="Cysteine proteinases"/>
    <property type="match status" value="2"/>
</dbReference>
<dbReference type="PANTHER" id="PTHR12411">
    <property type="entry name" value="CYSTEINE PROTEASE FAMILY C1-RELATED"/>
    <property type="match status" value="1"/>
</dbReference>
<evidence type="ECO:0000259" key="3">
    <source>
        <dbReference type="SMART" id="SM00645"/>
    </source>
</evidence>
<evidence type="ECO:0000256" key="1">
    <source>
        <dbReference type="ARBA" id="ARBA00008455"/>
    </source>
</evidence>
<dbReference type="InterPro" id="IPR000668">
    <property type="entry name" value="Peptidase_C1A_C"/>
</dbReference>
<name>A0ABQ5K1D1_9EUKA</name>
<feature type="domain" description="Peptidase C1A papain C-terminal" evidence="3">
    <location>
        <begin position="1"/>
        <end position="171"/>
    </location>
</feature>
<keyword evidence="5" id="KW-1185">Reference proteome</keyword>
<reference evidence="4" key="1">
    <citation type="submission" date="2022-03" db="EMBL/GenBank/DDBJ databases">
        <title>Draft genome sequence of Aduncisulcus paluster, a free-living microaerophilic Fornicata.</title>
        <authorList>
            <person name="Yuyama I."/>
            <person name="Kume K."/>
            <person name="Tamura T."/>
            <person name="Inagaki Y."/>
            <person name="Hashimoto T."/>
        </authorList>
    </citation>
    <scope>NUCLEOTIDE SEQUENCE</scope>
    <source>
        <strain evidence="4">NY0171</strain>
    </source>
</reference>
<keyword evidence="2" id="KW-1015">Disulfide bond</keyword>
<protein>
    <recommendedName>
        <fullName evidence="3">Peptidase C1A papain C-terminal domain-containing protein</fullName>
    </recommendedName>
</protein>
<dbReference type="EMBL" id="BQXS01012578">
    <property type="protein sequence ID" value="GKT25287.1"/>
    <property type="molecule type" value="Genomic_DNA"/>
</dbReference>
<evidence type="ECO:0000313" key="4">
    <source>
        <dbReference type="EMBL" id="GKT25287.1"/>
    </source>
</evidence>
<dbReference type="PROSITE" id="PS00139">
    <property type="entry name" value="THIOL_PROTEASE_CYS"/>
    <property type="match status" value="1"/>
</dbReference>
<dbReference type="CDD" id="cd02620">
    <property type="entry name" value="Peptidase_C1A_CathepsinB"/>
    <property type="match status" value="1"/>
</dbReference>
<dbReference type="PROSITE" id="PS00640">
    <property type="entry name" value="THIOL_PROTEASE_ASN"/>
    <property type="match status" value="2"/>
</dbReference>
<gene>
    <name evidence="4" type="ORF">ADUPG1_012991</name>
</gene>
<dbReference type="PROSITE" id="PS00639">
    <property type="entry name" value="THIOL_PROTEASE_HIS"/>
    <property type="match status" value="2"/>
</dbReference>
<dbReference type="InterPro" id="IPR038765">
    <property type="entry name" value="Papain-like_cys_pep_sf"/>
</dbReference>
<dbReference type="InterPro" id="IPR000169">
    <property type="entry name" value="Pept_cys_AS"/>
</dbReference>
<dbReference type="InterPro" id="IPR025660">
    <property type="entry name" value="Pept_his_AS"/>
</dbReference>
<evidence type="ECO:0000313" key="5">
    <source>
        <dbReference type="Proteomes" id="UP001057375"/>
    </source>
</evidence>
<dbReference type="SMART" id="SM00645">
    <property type="entry name" value="Pept_C1"/>
    <property type="match status" value="2"/>
</dbReference>